<dbReference type="GO" id="GO:0003676">
    <property type="term" value="F:nucleic acid binding"/>
    <property type="evidence" value="ECO:0007669"/>
    <property type="project" value="InterPro"/>
</dbReference>
<dbReference type="AlphaFoldDB" id="A0A1H9VSP7"/>
<dbReference type="RefSeq" id="WP_089744099.1">
    <property type="nucleotide sequence ID" value="NZ_FOGL01000027.1"/>
</dbReference>
<name>A0A1H9VSP7_9BACI</name>
<proteinExistence type="predicted"/>
<protein>
    <recommendedName>
        <fullName evidence="3">DUF91 domain-containing protein</fullName>
    </recommendedName>
</protein>
<dbReference type="Gene3D" id="3.40.1350.10">
    <property type="match status" value="1"/>
</dbReference>
<dbReference type="InterPro" id="IPR011856">
    <property type="entry name" value="tRNA_endonuc-like_dom_sf"/>
</dbReference>
<keyword evidence="2" id="KW-1185">Reference proteome</keyword>
<evidence type="ECO:0000313" key="2">
    <source>
        <dbReference type="Proteomes" id="UP000199687"/>
    </source>
</evidence>
<organism evidence="1 2">
    <name type="scientific">Gracilibacillus ureilyticus</name>
    <dbReference type="NCBI Taxonomy" id="531814"/>
    <lineage>
        <taxon>Bacteria</taxon>
        <taxon>Bacillati</taxon>
        <taxon>Bacillota</taxon>
        <taxon>Bacilli</taxon>
        <taxon>Bacillales</taxon>
        <taxon>Bacillaceae</taxon>
        <taxon>Gracilibacillus</taxon>
    </lineage>
</organism>
<dbReference type="Proteomes" id="UP000199687">
    <property type="component" value="Unassembled WGS sequence"/>
</dbReference>
<dbReference type="OrthoDB" id="570199at2"/>
<dbReference type="STRING" id="531814.SAMN04487944_1278"/>
<sequence length="356" mass="41863">MYIVNESDNQLDEINETTFFANDIKEREHIEEWIRKNPDILGEELLIIGHEYDKFEVNERLDLLAIDKDGSLVIIEVKRDNTGGHVDFQALKYASYCSRLSPSDILEIYKDYIKKNDINVDALDEILSFLNLDEKEELNNILNSTQRIIVIGKDIDKRILSVCAWLNENNINVKCVSIKSFKIEDKIIIDVNQIVPPYRLEDYYINKKVRNQQNKLNVDSDVSTFLKVVANEINRTTDYYVSYSGTRSYIIGRQFLRKPLKFIFGYGKRKRELGISIESYKREGQEILTNFYEMYGEELEKELDLVVEFEQGGKRSSEKYSINLIIPVEDERDIQQYTDIYLEKFICFKNILESKL</sequence>
<reference evidence="1 2" key="1">
    <citation type="submission" date="2016-10" db="EMBL/GenBank/DDBJ databases">
        <authorList>
            <person name="de Groot N.N."/>
        </authorList>
    </citation>
    <scope>NUCLEOTIDE SEQUENCE [LARGE SCALE GENOMIC DNA]</scope>
    <source>
        <strain evidence="1 2">CGMCC 1.7727</strain>
    </source>
</reference>
<evidence type="ECO:0000313" key="1">
    <source>
        <dbReference type="EMBL" id="SES24569.1"/>
    </source>
</evidence>
<accession>A0A1H9VSP7</accession>
<evidence type="ECO:0008006" key="3">
    <source>
        <dbReference type="Google" id="ProtNLM"/>
    </source>
</evidence>
<dbReference type="EMBL" id="FOGL01000027">
    <property type="protein sequence ID" value="SES24569.1"/>
    <property type="molecule type" value="Genomic_DNA"/>
</dbReference>
<gene>
    <name evidence="1" type="ORF">SAMN04487944_1278</name>
</gene>